<dbReference type="Proteomes" id="UP000185491">
    <property type="component" value="Chromosome"/>
</dbReference>
<keyword evidence="2" id="KW-1185">Reference proteome</keyword>
<accession>A0A1L7D457</accession>
<sequence>MDEYPYDHADAGISIIQYLHAQGVVKDPTGDQVEDTGQPAIYLGDMADNPDRALALIGPWVDDDDCSNPALRFMIVGRGAPGDQLGVMDDMARVMHVLWSNYPYLLTANREVAYCHRVANDPPVPDQNGRFRRVDTYETRMRVPKDFQPL</sequence>
<proteinExistence type="predicted"/>
<organism evidence="1 2">
    <name type="scientific">Corynebacterium phocae</name>
    <dbReference type="NCBI Taxonomy" id="161895"/>
    <lineage>
        <taxon>Bacteria</taxon>
        <taxon>Bacillati</taxon>
        <taxon>Actinomycetota</taxon>
        <taxon>Actinomycetes</taxon>
        <taxon>Mycobacteriales</taxon>
        <taxon>Corynebacteriaceae</taxon>
        <taxon>Corynebacterium</taxon>
    </lineage>
</organism>
<gene>
    <name evidence="1" type="ORF">CPHO_08325</name>
</gene>
<name>A0A1L7D457_9CORY</name>
<dbReference type="AlphaFoldDB" id="A0A1L7D457"/>
<protein>
    <submittedName>
        <fullName evidence="1">Uncharacterized protein</fullName>
    </submittedName>
</protein>
<evidence type="ECO:0000313" key="1">
    <source>
        <dbReference type="EMBL" id="APT92890.1"/>
    </source>
</evidence>
<dbReference type="EMBL" id="CP009249">
    <property type="protein sequence ID" value="APT92890.1"/>
    <property type="molecule type" value="Genomic_DNA"/>
</dbReference>
<reference evidence="1 2" key="1">
    <citation type="submission" date="2014-08" db="EMBL/GenBank/DDBJ databases">
        <title>Complete genome sequence of Corynebacterium phocae M408/89/1(T)(=DSM 44612(T)), isolated from the common seal (Phoca vitulina).</title>
        <authorList>
            <person name="Ruckert C."/>
            <person name="Albersmeier A."/>
            <person name="Winkler A."/>
            <person name="Kalinowski J."/>
        </authorList>
    </citation>
    <scope>NUCLEOTIDE SEQUENCE [LARGE SCALE GENOMIC DNA]</scope>
    <source>
        <strain evidence="1 2">M408/89/1</strain>
    </source>
</reference>
<dbReference type="KEGG" id="cpho:CPHO_08325"/>
<dbReference type="STRING" id="161895.CPHO_08325"/>
<evidence type="ECO:0000313" key="2">
    <source>
        <dbReference type="Proteomes" id="UP000185491"/>
    </source>
</evidence>